<comment type="similarity">
    <text evidence="2 8">Belongs to the auxin efflux carrier (TC 2.A.69.1) family.</text>
</comment>
<comment type="caution">
    <text evidence="8">Lacks conserved residue(s) required for the propagation of feature annotation.</text>
</comment>
<dbReference type="GO" id="GO:0010329">
    <property type="term" value="F:auxin efflux transmembrane transporter activity"/>
    <property type="evidence" value="ECO:0000318"/>
    <property type="project" value="GO_Central"/>
</dbReference>
<dbReference type="HOGENOM" id="CLU_019285_0_0_1"/>
<feature type="transmembrane region" description="Helical" evidence="8">
    <location>
        <begin position="132"/>
        <end position="154"/>
    </location>
</feature>
<feature type="transmembrane region" description="Helical" evidence="8">
    <location>
        <begin position="40"/>
        <end position="59"/>
    </location>
</feature>
<keyword evidence="4 8" id="KW-0812">Transmembrane</keyword>
<evidence type="ECO:0000256" key="4">
    <source>
        <dbReference type="ARBA" id="ARBA00022692"/>
    </source>
</evidence>
<dbReference type="InterPro" id="IPR051107">
    <property type="entry name" value="Auxin_Efflux_Carrier"/>
</dbReference>
<comment type="subcellular location">
    <subcellularLocation>
        <location evidence="1 8">Membrane</location>
        <topology evidence="1 8">Multi-pass membrane protein</topology>
    </subcellularLocation>
</comment>
<feature type="transmembrane region" description="Helical" evidence="8">
    <location>
        <begin position="267"/>
        <end position="286"/>
    </location>
</feature>
<protein>
    <recommendedName>
        <fullName evidence="8">Auxin efflux carrier component</fullName>
    </recommendedName>
</protein>
<dbReference type="GO" id="GO:0010315">
    <property type="term" value="P:auxin export across the plasma membrane"/>
    <property type="evidence" value="ECO:0000318"/>
    <property type="project" value="GO_Central"/>
</dbReference>
<dbReference type="InterPro" id="IPR014024">
    <property type="entry name" value="Auxin_eff_plant"/>
</dbReference>
<dbReference type="Pfam" id="PF03547">
    <property type="entry name" value="Mem_trans"/>
    <property type="match status" value="1"/>
</dbReference>
<dbReference type="Gramene" id="ERN14538">
    <property type="protein sequence ID" value="ERN14538"/>
    <property type="gene ID" value="AMTR_s00038p00082540"/>
</dbReference>
<keyword evidence="6 8" id="KW-0472">Membrane</keyword>
<evidence type="ECO:0000256" key="3">
    <source>
        <dbReference type="ARBA" id="ARBA00022448"/>
    </source>
</evidence>
<evidence type="ECO:0000313" key="9">
    <source>
        <dbReference type="EMBL" id="ERN14538.1"/>
    </source>
</evidence>
<comment type="function">
    <text evidence="8">May act as a component of the auxin efflux carrier.</text>
</comment>
<keyword evidence="10" id="KW-1185">Reference proteome</keyword>
<dbReference type="OMA" id="FIWSSIH"/>
<dbReference type="EMBL" id="KI392532">
    <property type="protein sequence ID" value="ERN14538.1"/>
    <property type="molecule type" value="Genomic_DNA"/>
</dbReference>
<evidence type="ECO:0000256" key="7">
    <source>
        <dbReference type="ARBA" id="ARBA00023294"/>
    </source>
</evidence>
<reference evidence="10" key="1">
    <citation type="journal article" date="2013" name="Science">
        <title>The Amborella genome and the evolution of flowering plants.</title>
        <authorList>
            <consortium name="Amborella Genome Project"/>
        </authorList>
    </citation>
    <scope>NUCLEOTIDE SEQUENCE [LARGE SCALE GENOMIC DNA]</scope>
</reference>
<dbReference type="GO" id="GO:0009734">
    <property type="term" value="P:auxin-activated signaling pathway"/>
    <property type="evidence" value="ECO:0007669"/>
    <property type="project" value="UniProtKB-UniRule"/>
</dbReference>
<proteinExistence type="inferred from homology"/>
<feature type="transmembrane region" description="Helical" evidence="8">
    <location>
        <begin position="98"/>
        <end position="120"/>
    </location>
</feature>
<feature type="transmembrane region" description="Helical" evidence="8">
    <location>
        <begin position="237"/>
        <end position="255"/>
    </location>
</feature>
<dbReference type="PANTHER" id="PTHR31752:SF18">
    <property type="entry name" value="AUXIN EFFLUX CARRIER COMPONENT 1"/>
    <property type="match status" value="1"/>
</dbReference>
<keyword evidence="7 8" id="KW-0927">Auxin signaling pathway</keyword>
<evidence type="ECO:0000256" key="6">
    <source>
        <dbReference type="ARBA" id="ARBA00023136"/>
    </source>
</evidence>
<dbReference type="GO" id="GO:0005783">
    <property type="term" value="C:endoplasmic reticulum"/>
    <property type="evidence" value="ECO:0000318"/>
    <property type="project" value="GO_Central"/>
</dbReference>
<accession>U5D2I2</accession>
<dbReference type="PANTHER" id="PTHR31752">
    <property type="entry name" value="AUXIN EFFLUX CARRIER COMPONENT 1B-RELATED"/>
    <property type="match status" value="1"/>
</dbReference>
<name>U5D2I2_AMBTC</name>
<dbReference type="AlphaFoldDB" id="U5D2I2"/>
<evidence type="ECO:0000256" key="8">
    <source>
        <dbReference type="RuleBase" id="RU362108"/>
    </source>
</evidence>
<evidence type="ECO:0000256" key="1">
    <source>
        <dbReference type="ARBA" id="ARBA00004141"/>
    </source>
</evidence>
<evidence type="ECO:0000313" key="10">
    <source>
        <dbReference type="Proteomes" id="UP000017836"/>
    </source>
</evidence>
<organism evidence="9 10">
    <name type="scientific">Amborella trichopoda</name>
    <dbReference type="NCBI Taxonomy" id="13333"/>
    <lineage>
        <taxon>Eukaryota</taxon>
        <taxon>Viridiplantae</taxon>
        <taxon>Streptophyta</taxon>
        <taxon>Embryophyta</taxon>
        <taxon>Tracheophyta</taxon>
        <taxon>Spermatophyta</taxon>
        <taxon>Magnoliopsida</taxon>
        <taxon>Amborellales</taxon>
        <taxon>Amborellaceae</taxon>
        <taxon>Amborella</taxon>
    </lineage>
</organism>
<keyword evidence="3 8" id="KW-0813">Transport</keyword>
<keyword evidence="5 8" id="KW-1133">Transmembrane helix</keyword>
<feature type="transmembrane region" description="Helical" evidence="8">
    <location>
        <begin position="7"/>
        <end position="28"/>
    </location>
</feature>
<feature type="transmembrane region" description="Helical" evidence="8">
    <location>
        <begin position="71"/>
        <end position="92"/>
    </location>
</feature>
<dbReference type="GO" id="GO:0005886">
    <property type="term" value="C:plasma membrane"/>
    <property type="evidence" value="ECO:0000318"/>
    <property type="project" value="GO_Central"/>
</dbReference>
<gene>
    <name evidence="9" type="ORF">AMTR_s00038p00082540</name>
</gene>
<feature type="transmembrane region" description="Helical" evidence="8">
    <location>
        <begin position="298"/>
        <end position="322"/>
    </location>
</feature>
<evidence type="ECO:0000256" key="5">
    <source>
        <dbReference type="ARBA" id="ARBA00022989"/>
    </source>
</evidence>
<evidence type="ECO:0000256" key="2">
    <source>
        <dbReference type="ARBA" id="ARBA00009177"/>
    </source>
</evidence>
<dbReference type="InterPro" id="IPR004776">
    <property type="entry name" value="Mem_transp_PIN-like"/>
</dbReference>
<dbReference type="Proteomes" id="UP000017836">
    <property type="component" value="Unassembled WGS sequence"/>
</dbReference>
<sequence length="359" mass="40198">MISLADLYAVFTAMVPLYVAMFLAYASVKRWEIFTPEQCSGINRFVATFAIPFLAFNIISSTDPYKINLKFILADTMQKLLILFVLILWAKFTRWGSFNWMITLFSLSIMPNTLIIGIPLLRPMYGEECIGLLVQVVVLQLVVWCPIFLCLYELHAAKVTMNGKVRFTNDTNEGKEGDEMMNVEVIFKKKNTPADECPGDLAHSNEREVQGEVTHPRMTTTNLFLSVLSKVMKNPNTYGSVLGLIWGLISFRWNISMPKIIHKSVSILSVTGLGMAMFSLGLFMGSQRKIIACGKRKVILSMVVRFIFSSTVMAMCSIAIGIRGIALKTAIIQAALPQGVITFVYAKEYQVHEEVLSTA</sequence>
<dbReference type="GO" id="GO:0009926">
    <property type="term" value="P:auxin polar transport"/>
    <property type="evidence" value="ECO:0000318"/>
    <property type="project" value="GO_Central"/>
</dbReference>
<dbReference type="NCBIfam" id="TIGR00946">
    <property type="entry name" value="2a69"/>
    <property type="match status" value="1"/>
</dbReference>